<dbReference type="EMBL" id="NOXV01000054">
    <property type="protein sequence ID" value="OYQ49026.1"/>
    <property type="molecule type" value="Genomic_DNA"/>
</dbReference>
<keyword evidence="2" id="KW-1185">Reference proteome</keyword>
<organism evidence="1 2">
    <name type="scientific">Flavobacterium cyanobacteriorum</name>
    <dbReference type="NCBI Taxonomy" id="2022802"/>
    <lineage>
        <taxon>Bacteria</taxon>
        <taxon>Pseudomonadati</taxon>
        <taxon>Bacteroidota</taxon>
        <taxon>Flavobacteriia</taxon>
        <taxon>Flavobacteriales</taxon>
        <taxon>Flavobacteriaceae</taxon>
        <taxon>Flavobacterium</taxon>
    </lineage>
</organism>
<reference evidence="1 2" key="1">
    <citation type="submission" date="2017-07" db="EMBL/GenBank/DDBJ databases">
        <title>Flavobacterium cyanobacteriorum sp. nov., isolated from cyanobacterial aggregates in a eutrophic lake.</title>
        <authorList>
            <person name="Cai H."/>
        </authorList>
    </citation>
    <scope>NUCLEOTIDE SEQUENCE [LARGE SCALE GENOMIC DNA]</scope>
    <source>
        <strain evidence="1 2">TH021</strain>
    </source>
</reference>
<accession>A0A256A5L3</accession>
<dbReference type="AlphaFoldDB" id="A0A256A5L3"/>
<sequence>MVNSSRYIALKKLESEFSLKMRYTGNPQDLQTEANILDWIRLNISNTGFINYTDALDKWNRIKSENYLVYVENQTLFTLIAAEPKGSKALFNLLIGQVPPVVVPNNSCTCLGDYLDNVATFTSSYQNSVQALANQAGEMSPSELGVEFNTLKLGFQLSLDAALDQYNHCIDDCE</sequence>
<protein>
    <submittedName>
        <fullName evidence="1">Uncharacterized protein</fullName>
    </submittedName>
</protein>
<gene>
    <name evidence="1" type="ORF">CHU92_00490</name>
</gene>
<name>A0A256A5L3_9FLAO</name>
<proteinExistence type="predicted"/>
<comment type="caution">
    <text evidence="1">The sequence shown here is derived from an EMBL/GenBank/DDBJ whole genome shotgun (WGS) entry which is preliminary data.</text>
</comment>
<evidence type="ECO:0000313" key="1">
    <source>
        <dbReference type="EMBL" id="OYQ49026.1"/>
    </source>
</evidence>
<dbReference type="Proteomes" id="UP000216605">
    <property type="component" value="Unassembled WGS sequence"/>
</dbReference>
<evidence type="ECO:0000313" key="2">
    <source>
        <dbReference type="Proteomes" id="UP000216605"/>
    </source>
</evidence>